<dbReference type="EC" id="2.3.1.-" evidence="5"/>
<name>A0A2V1N0U3_9LACO</name>
<evidence type="ECO:0000313" key="8">
    <source>
        <dbReference type="Proteomes" id="UP000245080"/>
    </source>
</evidence>
<dbReference type="InterPro" id="IPR039369">
    <property type="entry name" value="LacA-like"/>
</dbReference>
<dbReference type="InterPro" id="IPR024688">
    <property type="entry name" value="Mac_dom"/>
</dbReference>
<comment type="caution">
    <text evidence="7">The sequence shown here is derived from an EMBL/GenBank/DDBJ whole genome shotgun (WGS) entry which is preliminary data.</text>
</comment>
<evidence type="ECO:0000259" key="6">
    <source>
        <dbReference type="Pfam" id="PF12464"/>
    </source>
</evidence>
<dbReference type="PROSITE" id="PS00101">
    <property type="entry name" value="HEXAPEP_TRANSFERASES"/>
    <property type="match status" value="1"/>
</dbReference>
<evidence type="ECO:0000313" key="7">
    <source>
        <dbReference type="EMBL" id="PWG00879.1"/>
    </source>
</evidence>
<dbReference type="EMBL" id="QCXQ01000001">
    <property type="protein sequence ID" value="PWG00879.1"/>
    <property type="molecule type" value="Genomic_DNA"/>
</dbReference>
<dbReference type="PANTHER" id="PTHR43017:SF1">
    <property type="entry name" value="ACETYLTRANSFERASE YJL218W-RELATED"/>
    <property type="match status" value="1"/>
</dbReference>
<comment type="similarity">
    <text evidence="1 5">Belongs to the transferase hexapeptide repeat family.</text>
</comment>
<dbReference type="InterPro" id="IPR018357">
    <property type="entry name" value="Hexapep_transf_CS"/>
</dbReference>
<proteinExistence type="inferred from homology"/>
<dbReference type="Gene3D" id="2.160.10.10">
    <property type="entry name" value="Hexapeptide repeat proteins"/>
    <property type="match status" value="1"/>
</dbReference>
<reference evidence="7 8" key="1">
    <citation type="journal article" date="2018" name="Int. J. Syst. Evol. Microbiol.">
        <title>Lactobacillus bambusae sp. nov., isolated from a traditional fermented Ma-bamboo shoots of Taiwan.</title>
        <authorList>
            <person name="Wang L.-T."/>
        </authorList>
    </citation>
    <scope>NUCLEOTIDE SEQUENCE [LARGE SCALE GENOMIC DNA]</scope>
    <source>
        <strain evidence="7 8">BS-W1</strain>
    </source>
</reference>
<gene>
    <name evidence="7" type="ORF">DCM90_01520</name>
</gene>
<dbReference type="GO" id="GO:0008870">
    <property type="term" value="F:galactoside O-acetyltransferase activity"/>
    <property type="evidence" value="ECO:0007669"/>
    <property type="project" value="TreeGrafter"/>
</dbReference>
<evidence type="ECO:0000256" key="5">
    <source>
        <dbReference type="RuleBase" id="RU367021"/>
    </source>
</evidence>
<dbReference type="OrthoDB" id="9812571at2"/>
<dbReference type="InterPro" id="IPR001451">
    <property type="entry name" value="Hexapep"/>
</dbReference>
<dbReference type="InterPro" id="IPR011004">
    <property type="entry name" value="Trimer_LpxA-like_sf"/>
</dbReference>
<feature type="domain" description="Maltose/galactoside acetyltransferase" evidence="6">
    <location>
        <begin position="9"/>
        <end position="55"/>
    </location>
</feature>
<dbReference type="PANTHER" id="PTHR43017">
    <property type="entry name" value="GALACTOSIDE O-ACETYLTRANSFERASE"/>
    <property type="match status" value="1"/>
</dbReference>
<accession>A0A2V1N0U3</accession>
<evidence type="ECO:0000256" key="4">
    <source>
        <dbReference type="ARBA" id="ARBA00023315"/>
    </source>
</evidence>
<evidence type="ECO:0000256" key="2">
    <source>
        <dbReference type="ARBA" id="ARBA00022679"/>
    </source>
</evidence>
<protein>
    <recommendedName>
        <fullName evidence="5">Acetyltransferase</fullName>
        <ecNumber evidence="5">2.3.1.-</ecNumber>
    </recommendedName>
</protein>
<organism evidence="7 8">
    <name type="scientific">Levilactobacillus bambusae</name>
    <dbReference type="NCBI Taxonomy" id="2024736"/>
    <lineage>
        <taxon>Bacteria</taxon>
        <taxon>Bacillati</taxon>
        <taxon>Bacillota</taxon>
        <taxon>Bacilli</taxon>
        <taxon>Lactobacillales</taxon>
        <taxon>Lactobacillaceae</taxon>
        <taxon>Levilactobacillus</taxon>
    </lineage>
</organism>
<dbReference type="Pfam" id="PF00132">
    <property type="entry name" value="Hexapep"/>
    <property type="match status" value="1"/>
</dbReference>
<dbReference type="RefSeq" id="WP_109249592.1">
    <property type="nucleotide sequence ID" value="NZ_QCXQ01000001.1"/>
</dbReference>
<dbReference type="Proteomes" id="UP000245080">
    <property type="component" value="Unassembled WGS sequence"/>
</dbReference>
<sequence>MPAYFDFTAGRGYQATDETVKQRQRHTQSLTYQLSQLAPAAESERTAVLNQLFGDWNPLVFIGHNFNCEFGFNIHFTGLALIDFNVVMIDTAPITIGKSVSIGANTVLACNEVDVTMTETNTRGQSITLGDHVAVGANSTILGGVTIGEKSIIGAGSVVVHDLPANVKATGNPCEVIH</sequence>
<evidence type="ECO:0000256" key="1">
    <source>
        <dbReference type="ARBA" id="ARBA00007274"/>
    </source>
</evidence>
<evidence type="ECO:0000256" key="3">
    <source>
        <dbReference type="ARBA" id="ARBA00022737"/>
    </source>
</evidence>
<dbReference type="Pfam" id="PF12464">
    <property type="entry name" value="Mac"/>
    <property type="match status" value="1"/>
</dbReference>
<dbReference type="AlphaFoldDB" id="A0A2V1N0U3"/>
<keyword evidence="8" id="KW-1185">Reference proteome</keyword>
<keyword evidence="2 5" id="KW-0808">Transferase</keyword>
<keyword evidence="3" id="KW-0677">Repeat</keyword>
<keyword evidence="4 5" id="KW-0012">Acyltransferase</keyword>
<dbReference type="SUPFAM" id="SSF51161">
    <property type="entry name" value="Trimeric LpxA-like enzymes"/>
    <property type="match status" value="1"/>
</dbReference>